<dbReference type="RefSeq" id="WP_049685047.1">
    <property type="nucleotide sequence ID" value="NZ_CP009170.1"/>
</dbReference>
<proteinExistence type="inferred from homology"/>
<keyword evidence="5" id="KW-1185">Reference proteome</keyword>
<evidence type="ECO:0000256" key="2">
    <source>
        <dbReference type="ARBA" id="ARBA00006479"/>
    </source>
</evidence>
<dbReference type="Pfam" id="PF00480">
    <property type="entry name" value="ROK"/>
    <property type="match status" value="1"/>
</dbReference>
<evidence type="ECO:0000313" key="5">
    <source>
        <dbReference type="Proteomes" id="UP000029669"/>
    </source>
</evidence>
<dbReference type="HOGENOM" id="CLU_036604_13_5_9"/>
<dbReference type="PANTHER" id="PTHR18964:SF149">
    <property type="entry name" value="BIFUNCTIONAL UDP-N-ACETYLGLUCOSAMINE 2-EPIMERASE_N-ACETYLMANNOSAMINE KINASE"/>
    <property type="match status" value="1"/>
</dbReference>
<dbReference type="InterPro" id="IPR000600">
    <property type="entry name" value="ROK"/>
</dbReference>
<evidence type="ECO:0000256" key="1">
    <source>
        <dbReference type="ARBA" id="ARBA00002486"/>
    </source>
</evidence>
<reference evidence="5" key="1">
    <citation type="journal article" date="2015" name="Genome Announc.">
        <title>Whole-Genome Sequences of 80 Environmental and Clinical Isolates of Burkholderia pseudomallei.</title>
        <authorList>
            <person name="Johnson S.L."/>
            <person name="Baker A.L."/>
            <person name="Chain P.S."/>
            <person name="Currie B.J."/>
            <person name="Daligault H.E."/>
            <person name="Davenport K.W."/>
            <person name="Davis C.B."/>
            <person name="Inglis T.J."/>
            <person name="Kaestli M."/>
            <person name="Koren S."/>
            <person name="Mayo M."/>
            <person name="Merritt A.J."/>
            <person name="Price E.P."/>
            <person name="Sarovich D.S."/>
            <person name="Warner J."/>
            <person name="Rosovitz M.J."/>
        </authorList>
    </citation>
    <scope>NUCLEOTIDE SEQUENCE [LARGE SCALE GENOMIC DNA]</scope>
    <source>
        <strain evidence="5">DSM 2030</strain>
    </source>
</reference>
<dbReference type="Gene3D" id="1.10.10.10">
    <property type="entry name" value="Winged helix-like DNA-binding domain superfamily/Winged helix DNA-binding domain"/>
    <property type="match status" value="1"/>
</dbReference>
<keyword evidence="3" id="KW-0119">Carbohydrate metabolism</keyword>
<protein>
    <submittedName>
        <fullName evidence="4">Xylose repressor</fullName>
    </submittedName>
</protein>
<dbReference type="AlphaFoldDB" id="A0A097AR46"/>
<comment type="similarity">
    <text evidence="2">Belongs to the ROK (NagC/XylR) family.</text>
</comment>
<evidence type="ECO:0000313" key="4">
    <source>
        <dbReference type="EMBL" id="AIS52268.1"/>
    </source>
</evidence>
<dbReference type="eggNOG" id="COG1940">
    <property type="taxonomic scope" value="Bacteria"/>
</dbReference>
<comment type="function">
    <text evidence="1">Transcriptional repressor of xylose-utilizing enzymes.</text>
</comment>
<dbReference type="OrthoDB" id="9810372at2"/>
<sequence>MKDYTKGTSGLIKNINKANVLDVIKKMQPISRIEVSKILKMSKSTISAIVDELIEEGLVIENGYGEKGTVGRKPIQLSFNPDARFVIGISVESTNSIGILTNLEGKILKKIKWETGIKEQAFNGIVKGIKELTEEDKNIIGIGIGLPGITDIQKGIIDAPGLKWSNFDLKKRLNEIFNYSIYVDNSVNYAALGERWIGCCREIENFVLINIGNGIGSGIYVNGKLLRGNAYAAGEVGYMATEEDVFENSYSYEDYGYFERKASLSALVESVSKSLPYIKTMEGVVKEYKKQNPACVQAVSQFIKNLSMGIANIVSILNPEAIIIGGDILNYEIDIRQELKEKVKRIVPFDFDIKVAQLGEDASAIGAVADVLLNTNNLILL</sequence>
<dbReference type="InterPro" id="IPR036388">
    <property type="entry name" value="WH-like_DNA-bd_sf"/>
</dbReference>
<dbReference type="InterPro" id="IPR043129">
    <property type="entry name" value="ATPase_NBD"/>
</dbReference>
<dbReference type="SUPFAM" id="SSF53067">
    <property type="entry name" value="Actin-like ATPase domain"/>
    <property type="match status" value="1"/>
</dbReference>
<dbReference type="Gene3D" id="3.30.420.40">
    <property type="match status" value="2"/>
</dbReference>
<name>A0A097AR46_THEKI</name>
<keyword evidence="3" id="KW-0859">Xylose metabolism</keyword>
<gene>
    <name evidence="4" type="primary">xylR</name>
    <name evidence="4" type="ORF">TKV_c10940</name>
</gene>
<dbReference type="Proteomes" id="UP000029669">
    <property type="component" value="Chromosome"/>
</dbReference>
<dbReference type="SUPFAM" id="SSF46785">
    <property type="entry name" value="Winged helix' DNA-binding domain"/>
    <property type="match status" value="1"/>
</dbReference>
<organism evidence="4 5">
    <name type="scientific">Thermoanaerobacter kivui</name>
    <name type="common">Acetogenium kivui</name>
    <dbReference type="NCBI Taxonomy" id="2325"/>
    <lineage>
        <taxon>Bacteria</taxon>
        <taxon>Bacillati</taxon>
        <taxon>Bacillota</taxon>
        <taxon>Clostridia</taxon>
        <taxon>Thermoanaerobacterales</taxon>
        <taxon>Thermoanaerobacteraceae</taxon>
        <taxon>Thermoanaerobacter</taxon>
    </lineage>
</organism>
<dbReference type="GO" id="GO:0042732">
    <property type="term" value="P:D-xylose metabolic process"/>
    <property type="evidence" value="ECO:0007669"/>
    <property type="project" value="UniProtKB-KW"/>
</dbReference>
<accession>A0A097AR46</accession>
<dbReference type="KEGG" id="tki:TKV_c10940"/>
<dbReference type="InterPro" id="IPR036390">
    <property type="entry name" value="WH_DNA-bd_sf"/>
</dbReference>
<dbReference type="EMBL" id="CP009170">
    <property type="protein sequence ID" value="AIS52268.1"/>
    <property type="molecule type" value="Genomic_DNA"/>
</dbReference>
<dbReference type="PANTHER" id="PTHR18964">
    <property type="entry name" value="ROK (REPRESSOR, ORF, KINASE) FAMILY"/>
    <property type="match status" value="1"/>
</dbReference>
<dbReference type="STRING" id="2325.TKV_c10940"/>
<dbReference type="Pfam" id="PF13412">
    <property type="entry name" value="HTH_24"/>
    <property type="match status" value="1"/>
</dbReference>
<evidence type="ECO:0000256" key="3">
    <source>
        <dbReference type="ARBA" id="ARBA00022629"/>
    </source>
</evidence>